<dbReference type="RefSeq" id="WP_028383520.1">
    <property type="nucleotide sequence ID" value="NZ_CAAAJG010000002.1"/>
</dbReference>
<reference evidence="2 4" key="1">
    <citation type="submission" date="2015-11" db="EMBL/GenBank/DDBJ databases">
        <title>Genomic analysis of 38 Legionella species identifies large and diverse effector repertoires.</title>
        <authorList>
            <person name="Burstein D."/>
            <person name="Amaro F."/>
            <person name="Zusman T."/>
            <person name="Lifshitz Z."/>
            <person name="Cohen O."/>
            <person name="Gilbert J.A."/>
            <person name="Pupko T."/>
            <person name="Shuman H.A."/>
            <person name="Segal G."/>
        </authorList>
    </citation>
    <scope>NUCLEOTIDE SEQUENCE [LARGE SCALE GENOMIC DNA]</scope>
    <source>
        <strain evidence="2 4">ATCC 43877</strain>
    </source>
</reference>
<dbReference type="EMBL" id="UGOG01000001">
    <property type="protein sequence ID" value="STX62043.1"/>
    <property type="molecule type" value="Genomic_DNA"/>
</dbReference>
<feature type="coiled-coil region" evidence="1">
    <location>
        <begin position="7"/>
        <end position="56"/>
    </location>
</feature>
<evidence type="ECO:0000313" key="4">
    <source>
        <dbReference type="Proteomes" id="UP000054985"/>
    </source>
</evidence>
<keyword evidence="4" id="KW-1185">Reference proteome</keyword>
<accession>A0A378JTR2</accession>
<keyword evidence="1" id="KW-0175">Coiled coil</keyword>
<evidence type="ECO:0000313" key="5">
    <source>
        <dbReference type="Proteomes" id="UP000254040"/>
    </source>
</evidence>
<dbReference type="Proteomes" id="UP000254040">
    <property type="component" value="Unassembled WGS sequence"/>
</dbReference>
<dbReference type="AlphaFoldDB" id="A0A378JTR2"/>
<organism evidence="3 5">
    <name type="scientific">Legionella moravica</name>
    <dbReference type="NCBI Taxonomy" id="39962"/>
    <lineage>
        <taxon>Bacteria</taxon>
        <taxon>Pseudomonadati</taxon>
        <taxon>Pseudomonadota</taxon>
        <taxon>Gammaproteobacteria</taxon>
        <taxon>Legionellales</taxon>
        <taxon>Legionellaceae</taxon>
        <taxon>Legionella</taxon>
    </lineage>
</organism>
<name>A0A378JTR2_9GAMM</name>
<proteinExistence type="predicted"/>
<dbReference type="Proteomes" id="UP000054985">
    <property type="component" value="Unassembled WGS sequence"/>
</dbReference>
<sequence>MPKDYELERKQKELIEYQHSKMRQERDALWQAQSKARLEQAERERAEERKRTLARITEENSCSASRHREAYLKWSEEYHIKKEGEGPYRSRLAREQRACEIARNRKSVSISYLKEYYIHHAGFFNASREVFYGSEREKKIYGDRWLFGSESEERCYRQRLFERLESRAARNPDGASKKTLQFFGLVPRPDERLGMEERFYKFI</sequence>
<dbReference type="OrthoDB" id="9924760at2"/>
<reference evidence="3 5" key="2">
    <citation type="submission" date="2018-06" db="EMBL/GenBank/DDBJ databases">
        <authorList>
            <consortium name="Pathogen Informatics"/>
            <person name="Doyle S."/>
        </authorList>
    </citation>
    <scope>NUCLEOTIDE SEQUENCE [LARGE SCALE GENOMIC DNA]</scope>
    <source>
        <strain evidence="3 5">NCTC12239</strain>
    </source>
</reference>
<evidence type="ECO:0000313" key="3">
    <source>
        <dbReference type="EMBL" id="STX62043.1"/>
    </source>
</evidence>
<evidence type="ECO:0000256" key="1">
    <source>
        <dbReference type="SAM" id="Coils"/>
    </source>
</evidence>
<evidence type="ECO:0000313" key="2">
    <source>
        <dbReference type="EMBL" id="KTD35458.1"/>
    </source>
</evidence>
<dbReference type="EMBL" id="LNYN01000014">
    <property type="protein sequence ID" value="KTD35458.1"/>
    <property type="molecule type" value="Genomic_DNA"/>
</dbReference>
<protein>
    <submittedName>
        <fullName evidence="3">Uncharacterized protein</fullName>
    </submittedName>
</protein>
<gene>
    <name evidence="2" type="ORF">Lmor_0905</name>
    <name evidence="3" type="ORF">NCTC12239_00961</name>
</gene>